<organism evidence="1 2">
    <name type="scientific">Leptospira interrogans serovar Copenhageni str. LT2050</name>
    <dbReference type="NCBI Taxonomy" id="1001598"/>
    <lineage>
        <taxon>Bacteria</taxon>
        <taxon>Pseudomonadati</taxon>
        <taxon>Spirochaetota</taxon>
        <taxon>Spirochaetia</taxon>
        <taxon>Leptospirales</taxon>
        <taxon>Leptospiraceae</taxon>
        <taxon>Leptospira</taxon>
    </lineage>
</organism>
<dbReference type="EMBL" id="AFMD02000162">
    <property type="protein sequence ID" value="EMG22947.1"/>
    <property type="molecule type" value="Genomic_DNA"/>
</dbReference>
<reference evidence="1 2" key="1">
    <citation type="submission" date="2013-02" db="EMBL/GenBank/DDBJ databases">
        <authorList>
            <person name="Harkins D.M."/>
            <person name="Durkin A.S."/>
            <person name="Brinkac L.M."/>
            <person name="Haft D.H."/>
            <person name="Selengut J.D."/>
            <person name="Sanka R."/>
            <person name="DePew J."/>
            <person name="Purushe J."/>
            <person name="Tulsiani S.M."/>
            <person name="Graham G.C."/>
            <person name="Burns M.-A."/>
            <person name="Dohnt M.F."/>
            <person name="Smythe L.D."/>
            <person name="McKay D.B."/>
            <person name="Craig S.B."/>
            <person name="Vinetz J.M."/>
            <person name="Sutton G.G."/>
            <person name="Nierman W.C."/>
            <person name="Fouts D.E."/>
        </authorList>
    </citation>
    <scope>NUCLEOTIDE SEQUENCE [LARGE SCALE GENOMIC DNA]</scope>
    <source>
        <strain evidence="1 2">LT2050</strain>
    </source>
</reference>
<evidence type="ECO:0000313" key="1">
    <source>
        <dbReference type="EMBL" id="EMG22947.1"/>
    </source>
</evidence>
<gene>
    <name evidence="1" type="ORF">LEP1GSC150_1527</name>
</gene>
<evidence type="ECO:0000313" key="2">
    <source>
        <dbReference type="Proteomes" id="UP000011778"/>
    </source>
</evidence>
<accession>M3IQU9</accession>
<sequence length="38" mass="4297">MAITLTGANVHDKHGVKDTLNSILIFSRKNRKNQNTFI</sequence>
<dbReference type="AlphaFoldDB" id="M3IQU9"/>
<name>M3IQU9_LEPIT</name>
<protein>
    <submittedName>
        <fullName evidence="1">Uncharacterized protein</fullName>
    </submittedName>
</protein>
<proteinExistence type="predicted"/>
<comment type="caution">
    <text evidence="1">The sequence shown here is derived from an EMBL/GenBank/DDBJ whole genome shotgun (WGS) entry which is preliminary data.</text>
</comment>
<dbReference type="Proteomes" id="UP000011778">
    <property type="component" value="Unassembled WGS sequence"/>
</dbReference>